<keyword evidence="10" id="KW-1185">Reference proteome</keyword>
<keyword evidence="3" id="KW-0813">Transport</keyword>
<protein>
    <recommendedName>
        <fullName evidence="8">Probable membrane transporter protein</fullName>
    </recommendedName>
</protein>
<sequence>MLDPVQLDLWLYPALTLVAALTGVVDAIAGGGGLLMMPILLTTGLPPHVVLGTNKIQSSFGTGMAAWRYHRAGLFSFRQSAPTAIVVFMGALAGSLTIQQISADALKLVVPVLLIGVALYTIFSPSMSDAERHGHLGERGYMPVGASIGFYDGFFGPGAGQFFATTLVALRGLGLTRATGLTKFINVSSNIASVIVFTIGGQAMWVLGLCMGAGAMTGAWIGSHYATRFGARLIRPLLVTCSIGLTARLIWGWFAG</sequence>
<dbReference type="GO" id="GO:0005886">
    <property type="term" value="C:plasma membrane"/>
    <property type="evidence" value="ECO:0007669"/>
    <property type="project" value="UniProtKB-SubCell"/>
</dbReference>
<evidence type="ECO:0000256" key="6">
    <source>
        <dbReference type="ARBA" id="ARBA00022989"/>
    </source>
</evidence>
<evidence type="ECO:0000256" key="5">
    <source>
        <dbReference type="ARBA" id="ARBA00022692"/>
    </source>
</evidence>
<evidence type="ECO:0000313" key="9">
    <source>
        <dbReference type="EMBL" id="MBB3860460.1"/>
    </source>
</evidence>
<proteinExistence type="inferred from homology"/>
<dbReference type="Pfam" id="PF01925">
    <property type="entry name" value="TauE"/>
    <property type="match status" value="1"/>
</dbReference>
<gene>
    <name evidence="9" type="ORF">GGQ88_001726</name>
</gene>
<dbReference type="InterPro" id="IPR052017">
    <property type="entry name" value="TSUP"/>
</dbReference>
<evidence type="ECO:0000256" key="1">
    <source>
        <dbReference type="ARBA" id="ARBA00004651"/>
    </source>
</evidence>
<evidence type="ECO:0000256" key="2">
    <source>
        <dbReference type="ARBA" id="ARBA00009142"/>
    </source>
</evidence>
<dbReference type="EMBL" id="JACICY010000003">
    <property type="protein sequence ID" value="MBB3860460.1"/>
    <property type="molecule type" value="Genomic_DNA"/>
</dbReference>
<evidence type="ECO:0000256" key="7">
    <source>
        <dbReference type="ARBA" id="ARBA00023136"/>
    </source>
</evidence>
<dbReference type="PANTHER" id="PTHR30269:SF25">
    <property type="entry name" value="MEMBRANE TRANSPORTER PROTEIN-RELATED"/>
    <property type="match status" value="1"/>
</dbReference>
<comment type="caution">
    <text evidence="9">The sequence shown here is derived from an EMBL/GenBank/DDBJ whole genome shotgun (WGS) entry which is preliminary data.</text>
</comment>
<dbReference type="RefSeq" id="WP_183612724.1">
    <property type="nucleotide sequence ID" value="NZ_JACICY010000003.1"/>
</dbReference>
<name>A0A7W5ZZD4_9SPHN</name>
<dbReference type="InterPro" id="IPR002781">
    <property type="entry name" value="TM_pro_TauE-like"/>
</dbReference>
<feature type="transmembrane region" description="Helical" evidence="8">
    <location>
        <begin position="191"/>
        <end position="221"/>
    </location>
</feature>
<comment type="similarity">
    <text evidence="2 8">Belongs to the 4-toluene sulfonate uptake permease (TSUP) (TC 2.A.102) family.</text>
</comment>
<feature type="transmembrane region" description="Helical" evidence="8">
    <location>
        <begin position="105"/>
        <end position="123"/>
    </location>
</feature>
<accession>A0A7W5ZZD4</accession>
<keyword evidence="6 8" id="KW-1133">Transmembrane helix</keyword>
<keyword evidence="4 8" id="KW-1003">Cell membrane</keyword>
<evidence type="ECO:0000256" key="4">
    <source>
        <dbReference type="ARBA" id="ARBA00022475"/>
    </source>
</evidence>
<evidence type="ECO:0000313" key="10">
    <source>
        <dbReference type="Proteomes" id="UP000562395"/>
    </source>
</evidence>
<feature type="transmembrane region" description="Helical" evidence="8">
    <location>
        <begin position="80"/>
        <end position="98"/>
    </location>
</feature>
<feature type="transmembrane region" description="Helical" evidence="8">
    <location>
        <begin position="12"/>
        <end position="41"/>
    </location>
</feature>
<comment type="subcellular location">
    <subcellularLocation>
        <location evidence="1 8">Cell membrane</location>
        <topology evidence="1 8">Multi-pass membrane protein</topology>
    </subcellularLocation>
</comment>
<dbReference type="Proteomes" id="UP000562395">
    <property type="component" value="Unassembled WGS sequence"/>
</dbReference>
<evidence type="ECO:0000256" key="3">
    <source>
        <dbReference type="ARBA" id="ARBA00022448"/>
    </source>
</evidence>
<keyword evidence="7 8" id="KW-0472">Membrane</keyword>
<evidence type="ECO:0000256" key="8">
    <source>
        <dbReference type="RuleBase" id="RU363041"/>
    </source>
</evidence>
<dbReference type="PANTHER" id="PTHR30269">
    <property type="entry name" value="TRANSMEMBRANE PROTEIN YFCA"/>
    <property type="match status" value="1"/>
</dbReference>
<reference evidence="9 10" key="1">
    <citation type="submission" date="2020-08" db="EMBL/GenBank/DDBJ databases">
        <title>Genomic Encyclopedia of Type Strains, Phase IV (KMG-IV): sequencing the most valuable type-strain genomes for metagenomic binning, comparative biology and taxonomic classification.</title>
        <authorList>
            <person name="Goeker M."/>
        </authorList>
    </citation>
    <scope>NUCLEOTIDE SEQUENCE [LARGE SCALE GENOMIC DNA]</scope>
    <source>
        <strain evidence="9 10">DSM 14552</strain>
    </source>
</reference>
<dbReference type="AlphaFoldDB" id="A0A7W5ZZD4"/>
<feature type="transmembrane region" description="Helical" evidence="8">
    <location>
        <begin position="233"/>
        <end position="254"/>
    </location>
</feature>
<keyword evidence="5 8" id="KW-0812">Transmembrane</keyword>
<organism evidence="9 10">
    <name type="scientific">Novosphingobium hassiacum</name>
    <dbReference type="NCBI Taxonomy" id="173676"/>
    <lineage>
        <taxon>Bacteria</taxon>
        <taxon>Pseudomonadati</taxon>
        <taxon>Pseudomonadota</taxon>
        <taxon>Alphaproteobacteria</taxon>
        <taxon>Sphingomonadales</taxon>
        <taxon>Sphingomonadaceae</taxon>
        <taxon>Novosphingobium</taxon>
    </lineage>
</organism>